<feature type="region of interest" description="Disordered" evidence="4">
    <location>
        <begin position="65"/>
        <end position="150"/>
    </location>
</feature>
<reference evidence="6" key="1">
    <citation type="submission" date="2022-03" db="EMBL/GenBank/DDBJ databases">
        <authorList>
            <person name="Tunstrom K."/>
        </authorList>
    </citation>
    <scope>NUCLEOTIDE SEQUENCE</scope>
</reference>
<dbReference type="PANTHER" id="PTHR16001:SF4">
    <property type="entry name" value="ECTO-NOX DISULFIDE-THIOL EXCHANGER 1-LIKE PROTEIN"/>
    <property type="match status" value="1"/>
</dbReference>
<evidence type="ECO:0000256" key="3">
    <source>
        <dbReference type="SAM" id="Coils"/>
    </source>
</evidence>
<dbReference type="PROSITE" id="PS50102">
    <property type="entry name" value="RRM"/>
    <property type="match status" value="1"/>
</dbReference>
<comment type="caution">
    <text evidence="6">The sequence shown here is derived from an EMBL/GenBank/DDBJ whole genome shotgun (WGS) entry which is preliminary data.</text>
</comment>
<proteinExistence type="predicted"/>
<dbReference type="InterPro" id="IPR035979">
    <property type="entry name" value="RBD_domain_sf"/>
</dbReference>
<keyword evidence="3" id="KW-0175">Coiled coil</keyword>
<evidence type="ECO:0000256" key="2">
    <source>
        <dbReference type="PROSITE-ProRule" id="PRU00176"/>
    </source>
</evidence>
<feature type="compositionally biased region" description="Basic and acidic residues" evidence="4">
    <location>
        <begin position="93"/>
        <end position="108"/>
    </location>
</feature>
<keyword evidence="7" id="KW-1185">Reference proteome</keyword>
<evidence type="ECO:0000313" key="7">
    <source>
        <dbReference type="Proteomes" id="UP001153954"/>
    </source>
</evidence>
<dbReference type="AlphaFoldDB" id="A0AAU9TTJ3"/>
<feature type="coiled-coil region" evidence="3">
    <location>
        <begin position="413"/>
        <end position="440"/>
    </location>
</feature>
<name>A0AAU9TTJ3_EUPED</name>
<evidence type="ECO:0000256" key="1">
    <source>
        <dbReference type="ARBA" id="ARBA00022884"/>
    </source>
</evidence>
<organism evidence="6 7">
    <name type="scientific">Euphydryas editha</name>
    <name type="common">Edith's checkerspot</name>
    <dbReference type="NCBI Taxonomy" id="104508"/>
    <lineage>
        <taxon>Eukaryota</taxon>
        <taxon>Metazoa</taxon>
        <taxon>Ecdysozoa</taxon>
        <taxon>Arthropoda</taxon>
        <taxon>Hexapoda</taxon>
        <taxon>Insecta</taxon>
        <taxon>Pterygota</taxon>
        <taxon>Neoptera</taxon>
        <taxon>Endopterygota</taxon>
        <taxon>Lepidoptera</taxon>
        <taxon>Glossata</taxon>
        <taxon>Ditrysia</taxon>
        <taxon>Papilionoidea</taxon>
        <taxon>Nymphalidae</taxon>
        <taxon>Nymphalinae</taxon>
        <taxon>Euphydryas</taxon>
    </lineage>
</organism>
<feature type="region of interest" description="Disordered" evidence="4">
    <location>
        <begin position="350"/>
        <end position="369"/>
    </location>
</feature>
<dbReference type="InterPro" id="IPR012677">
    <property type="entry name" value="Nucleotide-bd_a/b_plait_sf"/>
</dbReference>
<dbReference type="GO" id="GO:0007624">
    <property type="term" value="P:ultradian rhythm"/>
    <property type="evidence" value="ECO:0007669"/>
    <property type="project" value="InterPro"/>
</dbReference>
<keyword evidence="1 2" id="KW-0694">RNA-binding</keyword>
<evidence type="ECO:0000313" key="6">
    <source>
        <dbReference type="EMBL" id="CAH2087830.1"/>
    </source>
</evidence>
<sequence length="692" mass="80002">MNSWSHENYNMEMPQMVSPLVPPICMMPQNMNVPPMNPPPNAPLALIGPVAPDDMHIQTDELTNDQNSQVQDSQTNQTEDVSSTQNQKRKSRDRSSHSSRRDRNASDHGRRRSRSRDRHDRHSRSDRSSRNRHDRHRNEDRDKRIKWDSTETAAAAQQGALLANTMPNVNMGMMPVMNMMQYQNMISNQMMTGQQTMDGTQMQMIPNMNMMTSMMPNMMDQNMMMMNHQMIPSMMANQQIFISNAVLLPPIPGVSLPERRERPKGCRTVFVGGLPPNVKQDMLNEMFQRFGVIQNIRSPKSGVYYVRFEREESVENSFSLSGYRFKYHDQTENEATTIFVDYALNRDDQNEYEKRKREPTPPRVEPFTPNALSNITEKIKSETEFSTAAHTLAVWLERGECSKKYANTFYSLIQASNNQIRRLFNEKMQLDEEFQNMKNSIKDKFAHVVMQFEQVAKILSAAKHQRVSDHFTKQQRRNIEMWLKMTEEVENIKEEFNALFEDEEIEKSGKNVVPLEKYEELKKENENLTYELEGYKNEAYLAKDEAERKFEKFKAHFIAQQALQQPNKQVYPPLPSQSKFNTEPLLPTPAKPMPPPPTPDDDKIIITGPSVPPSEAKIISILTAFLMVHPLGASLDYLVSYVRSMTPNVTQATVLATLQKYTDVFHCKTTGVGACIEHRWSFITFDTIRQET</sequence>
<dbReference type="Pfam" id="PF00076">
    <property type="entry name" value="RRM_1"/>
    <property type="match status" value="1"/>
</dbReference>
<dbReference type="Gene3D" id="3.30.70.330">
    <property type="match status" value="1"/>
</dbReference>
<feature type="compositionally biased region" description="Basic and acidic residues" evidence="4">
    <location>
        <begin position="350"/>
        <end position="360"/>
    </location>
</feature>
<dbReference type="EMBL" id="CAKOGL010000007">
    <property type="protein sequence ID" value="CAH2087830.1"/>
    <property type="molecule type" value="Genomic_DNA"/>
</dbReference>
<dbReference type="GO" id="GO:0016491">
    <property type="term" value="F:oxidoreductase activity"/>
    <property type="evidence" value="ECO:0007669"/>
    <property type="project" value="InterPro"/>
</dbReference>
<dbReference type="Proteomes" id="UP001153954">
    <property type="component" value="Unassembled WGS sequence"/>
</dbReference>
<feature type="compositionally biased region" description="Pro residues" evidence="4">
    <location>
        <begin position="586"/>
        <end position="598"/>
    </location>
</feature>
<feature type="compositionally biased region" description="Basic and acidic residues" evidence="4">
    <location>
        <begin position="117"/>
        <end position="149"/>
    </location>
</feature>
<gene>
    <name evidence="6" type="ORF">EEDITHA_LOCUS4049</name>
</gene>
<dbReference type="SMART" id="SM00360">
    <property type="entry name" value="RRM"/>
    <property type="match status" value="1"/>
</dbReference>
<dbReference type="InterPro" id="IPR000504">
    <property type="entry name" value="RRM_dom"/>
</dbReference>
<dbReference type="SUPFAM" id="SSF54928">
    <property type="entry name" value="RNA-binding domain, RBD"/>
    <property type="match status" value="1"/>
</dbReference>
<dbReference type="InterPro" id="IPR038876">
    <property type="entry name" value="ENOX"/>
</dbReference>
<dbReference type="GO" id="GO:0009897">
    <property type="term" value="C:external side of plasma membrane"/>
    <property type="evidence" value="ECO:0007669"/>
    <property type="project" value="InterPro"/>
</dbReference>
<feature type="compositionally biased region" description="Polar residues" evidence="4">
    <location>
        <begin position="65"/>
        <end position="86"/>
    </location>
</feature>
<dbReference type="GO" id="GO:0003723">
    <property type="term" value="F:RNA binding"/>
    <property type="evidence" value="ECO:0007669"/>
    <property type="project" value="UniProtKB-UniRule"/>
</dbReference>
<evidence type="ECO:0000259" key="5">
    <source>
        <dbReference type="PROSITE" id="PS50102"/>
    </source>
</evidence>
<protein>
    <recommendedName>
        <fullName evidence="5">RRM domain-containing protein</fullName>
    </recommendedName>
</protein>
<feature type="region of interest" description="Disordered" evidence="4">
    <location>
        <begin position="574"/>
        <end position="599"/>
    </location>
</feature>
<evidence type="ECO:0000256" key="4">
    <source>
        <dbReference type="SAM" id="MobiDB-lite"/>
    </source>
</evidence>
<dbReference type="PANTHER" id="PTHR16001">
    <property type="entry name" value="ECTO-NOX DISULFIDE-THIOL EXCHANGER"/>
    <property type="match status" value="1"/>
</dbReference>
<accession>A0AAU9TTJ3</accession>
<feature type="domain" description="RRM" evidence="5">
    <location>
        <begin position="267"/>
        <end position="345"/>
    </location>
</feature>